<protein>
    <submittedName>
        <fullName evidence="1">Uncharacterized protein</fullName>
    </submittedName>
</protein>
<reference evidence="1 2" key="1">
    <citation type="journal article" date="2019" name="Nat. Med.">
        <title>A library of human gut bacterial isolates paired with longitudinal multiomics data enables mechanistic microbiome research.</title>
        <authorList>
            <person name="Poyet M."/>
            <person name="Groussin M."/>
            <person name="Gibbons S.M."/>
            <person name="Avila-Pacheco J."/>
            <person name="Jiang X."/>
            <person name="Kearney S.M."/>
            <person name="Perrotta A.R."/>
            <person name="Berdy B."/>
            <person name="Zhao S."/>
            <person name="Lieberman T.D."/>
            <person name="Swanson P.K."/>
            <person name="Smith M."/>
            <person name="Roesemann S."/>
            <person name="Alexander J.E."/>
            <person name="Rich S.A."/>
            <person name="Livny J."/>
            <person name="Vlamakis H."/>
            <person name="Clish C."/>
            <person name="Bullock K."/>
            <person name="Deik A."/>
            <person name="Scott J."/>
            <person name="Pierce K.A."/>
            <person name="Xavier R.J."/>
            <person name="Alm E.J."/>
        </authorList>
    </citation>
    <scope>NUCLEOTIDE SEQUENCE [LARGE SCALE GENOMIC DNA]</scope>
    <source>
        <strain evidence="1 2">BIOML-A198</strain>
    </source>
</reference>
<sequence length="54" mass="6318">MIQMIMLLTEIYLAVRLLMWITNCIKKIMKNVVSIVHDFYKVKEVVSANTSSEK</sequence>
<dbReference type="AlphaFoldDB" id="A0A9X4XBZ4"/>
<dbReference type="EMBL" id="WMQE01000007">
    <property type="protein sequence ID" value="MTK20633.1"/>
    <property type="molecule type" value="Genomic_DNA"/>
</dbReference>
<proteinExistence type="predicted"/>
<evidence type="ECO:0000313" key="1">
    <source>
        <dbReference type="EMBL" id="MTK20633.1"/>
    </source>
</evidence>
<name>A0A9X4XBZ4_9FIRM</name>
<gene>
    <name evidence="1" type="ORF">GMA92_04170</name>
</gene>
<organism evidence="1 2">
    <name type="scientific">Turicibacter sanguinis</name>
    <dbReference type="NCBI Taxonomy" id="154288"/>
    <lineage>
        <taxon>Bacteria</taxon>
        <taxon>Bacillati</taxon>
        <taxon>Bacillota</taxon>
        <taxon>Erysipelotrichia</taxon>
        <taxon>Erysipelotrichales</taxon>
        <taxon>Turicibacteraceae</taxon>
        <taxon>Turicibacter</taxon>
    </lineage>
</organism>
<comment type="caution">
    <text evidence="1">The sequence shown here is derived from an EMBL/GenBank/DDBJ whole genome shotgun (WGS) entry which is preliminary data.</text>
</comment>
<dbReference type="Proteomes" id="UP000487649">
    <property type="component" value="Unassembled WGS sequence"/>
</dbReference>
<dbReference type="RefSeq" id="WP_155222825.1">
    <property type="nucleotide sequence ID" value="NZ_JBKVEL010000009.1"/>
</dbReference>
<evidence type="ECO:0000313" key="2">
    <source>
        <dbReference type="Proteomes" id="UP000487649"/>
    </source>
</evidence>
<accession>A0A9X4XBZ4</accession>